<reference evidence="1" key="2">
    <citation type="journal article" date="2021" name="PeerJ">
        <title>Extensive microbial diversity within the chicken gut microbiome revealed by metagenomics and culture.</title>
        <authorList>
            <person name="Gilroy R."/>
            <person name="Ravi A."/>
            <person name="Getino M."/>
            <person name="Pursley I."/>
            <person name="Horton D.L."/>
            <person name="Alikhan N.F."/>
            <person name="Baker D."/>
            <person name="Gharbi K."/>
            <person name="Hall N."/>
            <person name="Watson M."/>
            <person name="Adriaenssens E.M."/>
            <person name="Foster-Nyarko E."/>
            <person name="Jarju S."/>
            <person name="Secka A."/>
            <person name="Antonio M."/>
            <person name="Oren A."/>
            <person name="Chaudhuri R.R."/>
            <person name="La Ragione R."/>
            <person name="Hildebrand F."/>
            <person name="Pallen M.J."/>
        </authorList>
    </citation>
    <scope>NUCLEOTIDE SEQUENCE</scope>
    <source>
        <strain evidence="1">CHK184-20233</strain>
    </source>
</reference>
<proteinExistence type="predicted"/>
<organism evidence="1 2">
    <name type="scientific">Candidatus Onthousia excrementipullorum</name>
    <dbReference type="NCBI Taxonomy" id="2840884"/>
    <lineage>
        <taxon>Bacteria</taxon>
        <taxon>Bacillati</taxon>
        <taxon>Bacillota</taxon>
        <taxon>Bacilli</taxon>
        <taxon>Candidatus Onthousia</taxon>
    </lineage>
</organism>
<evidence type="ECO:0000313" key="2">
    <source>
        <dbReference type="Proteomes" id="UP000824232"/>
    </source>
</evidence>
<evidence type="ECO:0000313" key="1">
    <source>
        <dbReference type="EMBL" id="HIR58905.1"/>
    </source>
</evidence>
<gene>
    <name evidence="1" type="ORF">IAB38_02540</name>
</gene>
<sequence>MDKEMLAKLKDYYKDELTIIGFNDLEVVTNTSSFFKKDLLDYLSELLSSDELKTIVVDAFSSLMNKTEHINYFLKSNLSIEEIKLSKVYSSVLTLEKFMVNRHLPKSLGKIGYISTFRNLINRDDDTTCITSLLEEASNPIIIYSSGYSNLKREIDFDGVNYPRNIDYTLKKIKGKKTLSRVMTGVERNFYNILSINDKSDIYVLNASIPNTLEEVKNLVISFNESLYNLCTKYNLTYIDRNSIDNNSKALSEEIASAIYINKFITERKQVREYSDFGYNSKGALGVMDNAFRDFREKESLAMMKDGYEKEHLLDIANLDKDAYVVFDKVQKVLTKKKRKYSPRVV</sequence>
<dbReference type="EMBL" id="DVHC01000027">
    <property type="protein sequence ID" value="HIR58905.1"/>
    <property type="molecule type" value="Genomic_DNA"/>
</dbReference>
<accession>A0A9D1DTP2</accession>
<reference evidence="1" key="1">
    <citation type="submission" date="2020-10" db="EMBL/GenBank/DDBJ databases">
        <authorList>
            <person name="Gilroy R."/>
        </authorList>
    </citation>
    <scope>NUCLEOTIDE SEQUENCE</scope>
    <source>
        <strain evidence="1">CHK184-20233</strain>
    </source>
</reference>
<dbReference type="Proteomes" id="UP000824232">
    <property type="component" value="Unassembled WGS sequence"/>
</dbReference>
<name>A0A9D1DTP2_9FIRM</name>
<protein>
    <submittedName>
        <fullName evidence="1">Uncharacterized protein</fullName>
    </submittedName>
</protein>
<dbReference type="AlphaFoldDB" id="A0A9D1DTP2"/>
<comment type="caution">
    <text evidence="1">The sequence shown here is derived from an EMBL/GenBank/DDBJ whole genome shotgun (WGS) entry which is preliminary data.</text>
</comment>